<sequence>MRMLHESGREGDVGGFSRDIRSCLSLAMYFLLKLWDEFSSEIVVILAIKPDYVSNRG</sequence>
<dbReference type="EMBL" id="KZ503041">
    <property type="protein sequence ID" value="PKU69320.1"/>
    <property type="molecule type" value="Genomic_DNA"/>
</dbReference>
<evidence type="ECO:0000313" key="1">
    <source>
        <dbReference type="EMBL" id="PKU69320.1"/>
    </source>
</evidence>
<dbReference type="Proteomes" id="UP000233837">
    <property type="component" value="Unassembled WGS sequence"/>
</dbReference>
<name>A0A2I0W0X9_9ASPA</name>
<dbReference type="AlphaFoldDB" id="A0A2I0W0X9"/>
<proteinExistence type="predicted"/>
<reference evidence="1 2" key="2">
    <citation type="journal article" date="2017" name="Nature">
        <title>The Apostasia genome and the evolution of orchids.</title>
        <authorList>
            <person name="Zhang G.Q."/>
            <person name="Liu K.W."/>
            <person name="Li Z."/>
            <person name="Lohaus R."/>
            <person name="Hsiao Y.Y."/>
            <person name="Niu S.C."/>
            <person name="Wang J.Y."/>
            <person name="Lin Y.C."/>
            <person name="Xu Q."/>
            <person name="Chen L.J."/>
            <person name="Yoshida K."/>
            <person name="Fujiwara S."/>
            <person name="Wang Z.W."/>
            <person name="Zhang Y.Q."/>
            <person name="Mitsuda N."/>
            <person name="Wang M."/>
            <person name="Liu G.H."/>
            <person name="Pecoraro L."/>
            <person name="Huang H.X."/>
            <person name="Xiao X.J."/>
            <person name="Lin M."/>
            <person name="Wu X.Y."/>
            <person name="Wu W.L."/>
            <person name="Chen Y.Y."/>
            <person name="Chang S.B."/>
            <person name="Sakamoto S."/>
            <person name="Ohme-Takagi M."/>
            <person name="Yagi M."/>
            <person name="Zeng S.J."/>
            <person name="Shen C.Y."/>
            <person name="Yeh C.M."/>
            <person name="Luo Y.B."/>
            <person name="Tsai W.C."/>
            <person name="Van de Peer Y."/>
            <person name="Liu Z.J."/>
        </authorList>
    </citation>
    <scope>NUCLEOTIDE SEQUENCE [LARGE SCALE GENOMIC DNA]</scope>
    <source>
        <tissue evidence="1">The whole plant</tissue>
    </source>
</reference>
<evidence type="ECO:0000313" key="2">
    <source>
        <dbReference type="Proteomes" id="UP000233837"/>
    </source>
</evidence>
<organism evidence="1 2">
    <name type="scientific">Dendrobium catenatum</name>
    <dbReference type="NCBI Taxonomy" id="906689"/>
    <lineage>
        <taxon>Eukaryota</taxon>
        <taxon>Viridiplantae</taxon>
        <taxon>Streptophyta</taxon>
        <taxon>Embryophyta</taxon>
        <taxon>Tracheophyta</taxon>
        <taxon>Spermatophyta</taxon>
        <taxon>Magnoliopsida</taxon>
        <taxon>Liliopsida</taxon>
        <taxon>Asparagales</taxon>
        <taxon>Orchidaceae</taxon>
        <taxon>Epidendroideae</taxon>
        <taxon>Malaxideae</taxon>
        <taxon>Dendrobiinae</taxon>
        <taxon>Dendrobium</taxon>
    </lineage>
</organism>
<keyword evidence="2" id="KW-1185">Reference proteome</keyword>
<gene>
    <name evidence="1" type="ORF">MA16_Dca002590</name>
</gene>
<accession>A0A2I0W0X9</accession>
<protein>
    <submittedName>
        <fullName evidence="1">Uncharacterized protein</fullName>
    </submittedName>
</protein>
<reference evidence="1 2" key="1">
    <citation type="journal article" date="2016" name="Sci. Rep.">
        <title>The Dendrobium catenatum Lindl. genome sequence provides insights into polysaccharide synthase, floral development and adaptive evolution.</title>
        <authorList>
            <person name="Zhang G.Q."/>
            <person name="Xu Q."/>
            <person name="Bian C."/>
            <person name="Tsai W.C."/>
            <person name="Yeh C.M."/>
            <person name="Liu K.W."/>
            <person name="Yoshida K."/>
            <person name="Zhang L.S."/>
            <person name="Chang S.B."/>
            <person name="Chen F."/>
            <person name="Shi Y."/>
            <person name="Su Y.Y."/>
            <person name="Zhang Y.Q."/>
            <person name="Chen L.J."/>
            <person name="Yin Y."/>
            <person name="Lin M."/>
            <person name="Huang H."/>
            <person name="Deng H."/>
            <person name="Wang Z.W."/>
            <person name="Zhu S.L."/>
            <person name="Zhao X."/>
            <person name="Deng C."/>
            <person name="Niu S.C."/>
            <person name="Huang J."/>
            <person name="Wang M."/>
            <person name="Liu G.H."/>
            <person name="Yang H.J."/>
            <person name="Xiao X.J."/>
            <person name="Hsiao Y.Y."/>
            <person name="Wu W.L."/>
            <person name="Chen Y.Y."/>
            <person name="Mitsuda N."/>
            <person name="Ohme-Takagi M."/>
            <person name="Luo Y.B."/>
            <person name="Van de Peer Y."/>
            <person name="Liu Z.J."/>
        </authorList>
    </citation>
    <scope>NUCLEOTIDE SEQUENCE [LARGE SCALE GENOMIC DNA]</scope>
    <source>
        <tissue evidence="1">The whole plant</tissue>
    </source>
</reference>